<keyword evidence="2" id="KW-1185">Reference proteome</keyword>
<name>A0AAV4VVP9_CAEEX</name>
<dbReference type="EMBL" id="BPLR01015142">
    <property type="protein sequence ID" value="GIY73940.1"/>
    <property type="molecule type" value="Genomic_DNA"/>
</dbReference>
<dbReference type="Proteomes" id="UP001054945">
    <property type="component" value="Unassembled WGS sequence"/>
</dbReference>
<evidence type="ECO:0000313" key="1">
    <source>
        <dbReference type="EMBL" id="GIY73940.1"/>
    </source>
</evidence>
<reference evidence="1 2" key="1">
    <citation type="submission" date="2021-06" db="EMBL/GenBank/DDBJ databases">
        <title>Caerostris extrusa draft genome.</title>
        <authorList>
            <person name="Kono N."/>
            <person name="Arakawa K."/>
        </authorList>
    </citation>
    <scope>NUCLEOTIDE SEQUENCE [LARGE SCALE GENOMIC DNA]</scope>
</reference>
<organism evidence="1 2">
    <name type="scientific">Caerostris extrusa</name>
    <name type="common">Bark spider</name>
    <name type="synonym">Caerostris bankana</name>
    <dbReference type="NCBI Taxonomy" id="172846"/>
    <lineage>
        <taxon>Eukaryota</taxon>
        <taxon>Metazoa</taxon>
        <taxon>Ecdysozoa</taxon>
        <taxon>Arthropoda</taxon>
        <taxon>Chelicerata</taxon>
        <taxon>Arachnida</taxon>
        <taxon>Araneae</taxon>
        <taxon>Araneomorphae</taxon>
        <taxon>Entelegynae</taxon>
        <taxon>Araneoidea</taxon>
        <taxon>Araneidae</taxon>
        <taxon>Caerostris</taxon>
    </lineage>
</organism>
<accession>A0AAV4VVP9</accession>
<comment type="caution">
    <text evidence="1">The sequence shown here is derived from an EMBL/GenBank/DDBJ whole genome shotgun (WGS) entry which is preliminary data.</text>
</comment>
<dbReference type="AlphaFoldDB" id="A0AAV4VVP9"/>
<evidence type="ECO:0000313" key="2">
    <source>
        <dbReference type="Proteomes" id="UP001054945"/>
    </source>
</evidence>
<proteinExistence type="predicted"/>
<gene>
    <name evidence="1" type="ORF">CEXT_222041</name>
</gene>
<protein>
    <submittedName>
        <fullName evidence="1">Uncharacterized protein</fullName>
    </submittedName>
</protein>
<sequence length="74" mass="8429">MEIVRKFRCRVIFLTNCERIVPWIRANDEGIVSAVRHEKCSFPRGDHSVLSHTLCRACFSSAVKVNGTLPEINN</sequence>